<dbReference type="PANTHER" id="PTHR22907">
    <property type="entry name" value="GH04558P"/>
    <property type="match status" value="1"/>
</dbReference>
<keyword evidence="2" id="KW-0193">Cuticle</keyword>
<comment type="subcellular location">
    <subcellularLocation>
        <location evidence="1">Cell membrane</location>
        <topology evidence="1">Single-pass type I membrane protein</topology>
    </subcellularLocation>
</comment>
<dbReference type="GO" id="GO:0005886">
    <property type="term" value="C:plasma membrane"/>
    <property type="evidence" value="ECO:0007669"/>
    <property type="project" value="UniProtKB-SubCell"/>
</dbReference>
<dbReference type="Gene3D" id="2.60.40.4100">
    <property type="entry name" value="Zona pellucida, ZP-C domain"/>
    <property type="match status" value="1"/>
</dbReference>
<sequence length="383" mass="43055">MLLLIPAFLLHLLQIQEAKTFIRYITEVPEVTCGPQQITVRGKTDEPFEGVVFVKNWRRTELCSASYYLSQNTTEPSFSIPLNRIEQCGLVLRRNSDSKELEIFVVIVFSFHPNFVTGGDRSFAVHCIFQQQTFKVATKFNFIADISTRGIIGATAQLPYVSLQIVEGRVPDPKLKSATIVSVGDPLMFIWHLNSSTGIYGVVVKECYVESEDGRKIKIIDHGCSMDPLIVSHVQYSENNIKAFADGSAFKFPDAEEVWVSCAVAACLQKFDQFTDTDSDHICDKQPSCSKRDKRSSNKQVEESAEIYLNDDMVHHRLRVIDQPTHTIPYRDTEKKLLDDSDEICMEKNFFAGTYAALATVYLAAISLAGGFGLSVYRSQSKN</sequence>
<evidence type="ECO:0000256" key="2">
    <source>
        <dbReference type="ARBA" id="ARBA00022460"/>
    </source>
</evidence>
<proteinExistence type="predicted"/>
<dbReference type="EMBL" id="UYYF01004284">
    <property type="protein sequence ID" value="VDN01420.1"/>
    <property type="molecule type" value="Genomic_DNA"/>
</dbReference>
<feature type="domain" description="ZP" evidence="10">
    <location>
        <begin position="32"/>
        <end position="290"/>
    </location>
</feature>
<dbReference type="Proteomes" id="UP000276776">
    <property type="component" value="Unassembled WGS sequence"/>
</dbReference>
<organism evidence="13">
    <name type="scientific">Thelazia callipaeda</name>
    <name type="common">Oriental eyeworm</name>
    <name type="synonym">Parasitic nematode</name>
    <dbReference type="NCBI Taxonomy" id="103827"/>
    <lineage>
        <taxon>Eukaryota</taxon>
        <taxon>Metazoa</taxon>
        <taxon>Ecdysozoa</taxon>
        <taxon>Nematoda</taxon>
        <taxon>Chromadorea</taxon>
        <taxon>Rhabditida</taxon>
        <taxon>Spirurina</taxon>
        <taxon>Spiruromorpha</taxon>
        <taxon>Thelazioidea</taxon>
        <taxon>Thelaziidae</taxon>
        <taxon>Thelazia</taxon>
    </lineage>
</organism>
<dbReference type="InterPro" id="IPR056953">
    <property type="entry name" value="CUT_N"/>
</dbReference>
<evidence type="ECO:0000256" key="9">
    <source>
        <dbReference type="SAM" id="SignalP"/>
    </source>
</evidence>
<feature type="signal peptide" evidence="9">
    <location>
        <begin position="1"/>
        <end position="18"/>
    </location>
</feature>
<evidence type="ECO:0000313" key="13">
    <source>
        <dbReference type="WBParaSite" id="TCLT_0000433801-mRNA-1"/>
    </source>
</evidence>
<feature type="transmembrane region" description="Helical" evidence="8">
    <location>
        <begin position="355"/>
        <end position="377"/>
    </location>
</feature>
<name>A0A0N5CVK0_THECL</name>
<dbReference type="Pfam" id="PF25057">
    <property type="entry name" value="CUT_N"/>
    <property type="match status" value="1"/>
</dbReference>
<evidence type="ECO:0000259" key="10">
    <source>
        <dbReference type="PROSITE" id="PS51034"/>
    </source>
</evidence>
<gene>
    <name evidence="11" type="ORF">TCLT_LOCUS4327</name>
</gene>
<dbReference type="InterPro" id="IPR042235">
    <property type="entry name" value="ZP-C_dom"/>
</dbReference>
<accession>A0A0N5CVK0</accession>
<evidence type="ECO:0000256" key="7">
    <source>
        <dbReference type="ARBA" id="ARBA00023136"/>
    </source>
</evidence>
<evidence type="ECO:0000256" key="6">
    <source>
        <dbReference type="ARBA" id="ARBA00022989"/>
    </source>
</evidence>
<keyword evidence="12" id="KW-1185">Reference proteome</keyword>
<keyword evidence="6 8" id="KW-1133">Transmembrane helix</keyword>
<dbReference type="OMA" id="FAVHCIF"/>
<dbReference type="Pfam" id="PF25301">
    <property type="entry name" value="CUT_C"/>
    <property type="match status" value="1"/>
</dbReference>
<dbReference type="PANTHER" id="PTHR22907:SF13">
    <property type="entry name" value="ZP DOMAIN-CONTAINING PROTEIN"/>
    <property type="match status" value="1"/>
</dbReference>
<evidence type="ECO:0000256" key="3">
    <source>
        <dbReference type="ARBA" id="ARBA00022475"/>
    </source>
</evidence>
<dbReference type="OrthoDB" id="6432511at2759"/>
<evidence type="ECO:0000313" key="11">
    <source>
        <dbReference type="EMBL" id="VDN01420.1"/>
    </source>
</evidence>
<keyword evidence="3" id="KW-1003">Cell membrane</keyword>
<keyword evidence="7 8" id="KW-0472">Membrane</keyword>
<reference evidence="11 12" key="2">
    <citation type="submission" date="2018-11" db="EMBL/GenBank/DDBJ databases">
        <authorList>
            <consortium name="Pathogen Informatics"/>
        </authorList>
    </citation>
    <scope>NUCLEOTIDE SEQUENCE [LARGE SCALE GENOMIC DNA]</scope>
</reference>
<protein>
    <submittedName>
        <fullName evidence="13">ZP domain-containing protein</fullName>
    </submittedName>
</protein>
<dbReference type="AlphaFoldDB" id="A0A0N5CVK0"/>
<keyword evidence="4 8" id="KW-0812">Transmembrane</keyword>
<evidence type="ECO:0000256" key="4">
    <source>
        <dbReference type="ARBA" id="ARBA00022692"/>
    </source>
</evidence>
<evidence type="ECO:0000256" key="5">
    <source>
        <dbReference type="ARBA" id="ARBA00022729"/>
    </source>
</evidence>
<dbReference type="SMART" id="SM00241">
    <property type="entry name" value="ZP"/>
    <property type="match status" value="1"/>
</dbReference>
<evidence type="ECO:0000256" key="8">
    <source>
        <dbReference type="SAM" id="Phobius"/>
    </source>
</evidence>
<dbReference type="InterPro" id="IPR001507">
    <property type="entry name" value="ZP_dom"/>
</dbReference>
<dbReference type="PROSITE" id="PS51034">
    <property type="entry name" value="ZP_2"/>
    <property type="match status" value="1"/>
</dbReference>
<evidence type="ECO:0000313" key="12">
    <source>
        <dbReference type="Proteomes" id="UP000276776"/>
    </source>
</evidence>
<dbReference type="InterPro" id="IPR057475">
    <property type="entry name" value="CUT_C"/>
</dbReference>
<dbReference type="WBParaSite" id="TCLT_0000433801-mRNA-1">
    <property type="protein sequence ID" value="TCLT_0000433801-mRNA-1"/>
    <property type="gene ID" value="TCLT_0000433801"/>
</dbReference>
<dbReference type="GO" id="GO:0042302">
    <property type="term" value="F:structural constituent of cuticle"/>
    <property type="evidence" value="ECO:0007669"/>
    <property type="project" value="UniProtKB-KW"/>
</dbReference>
<keyword evidence="5 9" id="KW-0732">Signal</keyword>
<dbReference type="InterPro" id="IPR051962">
    <property type="entry name" value="Cuticlin"/>
</dbReference>
<feature type="chain" id="PRO_5043126392" evidence="9">
    <location>
        <begin position="19"/>
        <end position="383"/>
    </location>
</feature>
<evidence type="ECO:0000256" key="1">
    <source>
        <dbReference type="ARBA" id="ARBA00004251"/>
    </source>
</evidence>
<reference evidence="13" key="1">
    <citation type="submission" date="2017-02" db="UniProtKB">
        <authorList>
            <consortium name="WormBaseParasite"/>
        </authorList>
    </citation>
    <scope>IDENTIFICATION</scope>
</reference>